<evidence type="ECO:0000259" key="3">
    <source>
        <dbReference type="PROSITE" id="PS51635"/>
    </source>
</evidence>
<feature type="active site" description="Nucleophile" evidence="2">
    <location>
        <position position="58"/>
    </location>
</feature>
<geneLocation type="plasmid" evidence="4 5">
    <name>pRphaN671d</name>
</geneLocation>
<dbReference type="Proteomes" id="UP000078551">
    <property type="component" value="Plasmid pRphaN671d"/>
</dbReference>
<dbReference type="Pfam" id="PF01734">
    <property type="entry name" value="Patatin"/>
    <property type="match status" value="1"/>
</dbReference>
<dbReference type="Gene3D" id="3.40.1090.10">
    <property type="entry name" value="Cytosolic phospholipase A2 catalytic domain"/>
    <property type="match status" value="2"/>
</dbReference>
<evidence type="ECO:0000256" key="1">
    <source>
        <dbReference type="ARBA" id="ARBA00023098"/>
    </source>
</evidence>
<organism evidence="4 5">
    <name type="scientific">Rhizobium phaseoli</name>
    <dbReference type="NCBI Taxonomy" id="396"/>
    <lineage>
        <taxon>Bacteria</taxon>
        <taxon>Pseudomonadati</taxon>
        <taxon>Pseudomonadota</taxon>
        <taxon>Alphaproteobacteria</taxon>
        <taxon>Hyphomicrobiales</taxon>
        <taxon>Rhizobiaceae</taxon>
        <taxon>Rhizobium/Agrobacterium group</taxon>
        <taxon>Rhizobium</taxon>
    </lineage>
</organism>
<reference evidence="4 5" key="1">
    <citation type="submission" date="2015-11" db="EMBL/GenBank/DDBJ databases">
        <title>The limits of bacterial species coexistence and the symbiotic plasmid transference in sympatric Rhizobium populations.</title>
        <authorList>
            <person name="Perez-Carrascal O.M."/>
            <person name="VanInsberghe D."/>
            <person name="Juarez S."/>
            <person name="Polz M.F."/>
            <person name="Vinuesa P."/>
            <person name="Gonzalez V."/>
        </authorList>
    </citation>
    <scope>NUCLEOTIDE SEQUENCE [LARGE SCALE GENOMIC DNA]</scope>
    <source>
        <strain evidence="4 5">N771</strain>
        <plasmid evidence="4 5">pRphaN671d</plasmid>
    </source>
</reference>
<protein>
    <submittedName>
        <fullName evidence="4">Patatin/phospholipase-related protein</fullName>
    </submittedName>
</protein>
<keyword evidence="2" id="KW-0378">Hydrolase</keyword>
<dbReference type="SUPFAM" id="SSF52151">
    <property type="entry name" value="FabD/lysophospholipase-like"/>
    <property type="match status" value="1"/>
</dbReference>
<sequence>MPENPAVTSAIDGEKLEDIVGLCLSGGGYRAMVFHAGAIFRLNQLSLLGKLDRISSVSGGSMAAAALALAYPDFQYDDNDRVTNLEETFLVPVLKQAEDSIDVASGFAGLNPFSSAAAESARSYNNNLTRGATLADLPRKPTFIFNATSLLTGNAFRFRRDFVADWKIGQFTGLNLKLADVVAASAAFPPFLSPAIVNLSSGALAEESGGSLAIAPYIEKAVLTDGGVYDNLGTETVWKRCRTVLVSNAGRPFEFETDPKENWLQQSLRVLGIAMDQSEDLRERILMHAFLIGARKGAMWGLNSGAEDDAARPQLLPPAELKAARAVSTRLWRMPRDTQALLLKAGYAHAAASIRKHYGVQQGGPIDVPEDGWPTP</sequence>
<accession>A0ABN4QR68</accession>
<gene>
    <name evidence="4" type="ORF">AMC81_PD00027</name>
</gene>
<keyword evidence="2" id="KW-0442">Lipid degradation</keyword>
<dbReference type="PROSITE" id="PS51635">
    <property type="entry name" value="PNPLA"/>
    <property type="match status" value="1"/>
</dbReference>
<feature type="active site" description="Proton acceptor" evidence="2">
    <location>
        <position position="225"/>
    </location>
</feature>
<evidence type="ECO:0000256" key="2">
    <source>
        <dbReference type="PROSITE-ProRule" id="PRU01161"/>
    </source>
</evidence>
<dbReference type="InterPro" id="IPR002641">
    <property type="entry name" value="PNPLA_dom"/>
</dbReference>
<dbReference type="InterPro" id="IPR016035">
    <property type="entry name" value="Acyl_Trfase/lysoPLipase"/>
</dbReference>
<proteinExistence type="predicted"/>
<comment type="caution">
    <text evidence="2">Lacks conserved residue(s) required for the propagation of feature annotation.</text>
</comment>
<dbReference type="EMBL" id="CP013572">
    <property type="protein sequence ID" value="ANL87884.1"/>
    <property type="molecule type" value="Genomic_DNA"/>
</dbReference>
<evidence type="ECO:0000313" key="4">
    <source>
        <dbReference type="EMBL" id="ANL87884.1"/>
    </source>
</evidence>
<feature type="domain" description="PNPLA" evidence="3">
    <location>
        <begin position="22"/>
        <end position="238"/>
    </location>
</feature>
<keyword evidence="1 2" id="KW-0443">Lipid metabolism</keyword>
<name>A0ABN4QR68_9HYPH</name>
<feature type="short sequence motif" description="DGA/G" evidence="2">
    <location>
        <begin position="225"/>
        <end position="227"/>
    </location>
</feature>
<keyword evidence="5" id="KW-1185">Reference proteome</keyword>
<evidence type="ECO:0000313" key="5">
    <source>
        <dbReference type="Proteomes" id="UP000078551"/>
    </source>
</evidence>
<keyword evidence="4" id="KW-0614">Plasmid</keyword>